<dbReference type="Gene3D" id="1.10.260.40">
    <property type="entry name" value="lambda repressor-like DNA-binding domains"/>
    <property type="match status" value="1"/>
</dbReference>
<dbReference type="PROSITE" id="PS50943">
    <property type="entry name" value="HTH_CROC1"/>
    <property type="match status" value="1"/>
</dbReference>
<feature type="domain" description="HTH cro/C1-type" evidence="3">
    <location>
        <begin position="17"/>
        <end position="49"/>
    </location>
</feature>
<reference evidence="4" key="1">
    <citation type="journal article" date="2005" name="Environ. Microbiol.">
        <title>Genetic and functional properties of uncultivated thermophilic crenarchaeotes from a subsurface gold mine as revealed by analysis of genome fragments.</title>
        <authorList>
            <person name="Nunoura T."/>
            <person name="Hirayama H."/>
            <person name="Takami H."/>
            <person name="Oida H."/>
            <person name="Nishi S."/>
            <person name="Shimamura S."/>
            <person name="Suzuki Y."/>
            <person name="Inagaki F."/>
            <person name="Takai K."/>
            <person name="Nealson K.H."/>
            <person name="Horikoshi K."/>
        </authorList>
    </citation>
    <scope>NUCLEOTIDE SEQUENCE</scope>
</reference>
<sequence>MVTEARSPSPEAVGEAIRQLREASGWSREALAAELKIATRQLAALEAGEWHELPNAIFVRGVLKGIARWGNRDPQPWLEVAQACFAESTVRLTPPRNAEGEIVVRRPVWRHPVVRFAAGVIVVGLLLVGYLQWFGVWESDSAMGDGVSLRTPLVTPNSDTAAAVVTVPPPPPTDAVGTPRADPRSETGSDRAADSAPLSRSETEARQGAKTQAELMGGAGEALGGGFPEGAKKSEPDAQSQSASQSPQSVTGLAIRAESGDSWMQVTAANGTKVFDGILRQGNSRTFPVDGAPYALHLGNAQALVIEWNGASLKPPGRGVVRMQVPAQP</sequence>
<evidence type="ECO:0000256" key="2">
    <source>
        <dbReference type="SAM" id="Phobius"/>
    </source>
</evidence>
<dbReference type="InterPro" id="IPR010982">
    <property type="entry name" value="Lambda_DNA-bd_dom_sf"/>
</dbReference>
<dbReference type="InterPro" id="IPR001387">
    <property type="entry name" value="Cro/C1-type_HTH"/>
</dbReference>
<accession>H5SGW4</accession>
<feature type="compositionally biased region" description="Gly residues" evidence="1">
    <location>
        <begin position="217"/>
        <end position="228"/>
    </location>
</feature>
<evidence type="ECO:0000256" key="1">
    <source>
        <dbReference type="SAM" id="MobiDB-lite"/>
    </source>
</evidence>
<keyword evidence="2" id="KW-0812">Transmembrane</keyword>
<keyword evidence="2" id="KW-1133">Transmembrane helix</keyword>
<protein>
    <submittedName>
        <fullName evidence="4">Transcriptional regulator</fullName>
    </submittedName>
</protein>
<proteinExistence type="predicted"/>
<dbReference type="PANTHER" id="PTHR34475">
    <property type="match status" value="1"/>
</dbReference>
<dbReference type="EMBL" id="AP011717">
    <property type="protein sequence ID" value="BAL55400.1"/>
    <property type="molecule type" value="Genomic_DNA"/>
</dbReference>
<name>H5SGW4_9PROT</name>
<dbReference type="AlphaFoldDB" id="H5SGW4"/>
<feature type="compositionally biased region" description="Low complexity" evidence="1">
    <location>
        <begin position="238"/>
        <end position="249"/>
    </location>
</feature>
<reference evidence="4" key="2">
    <citation type="journal article" date="2012" name="PLoS ONE">
        <title>A Deeply Branching Thermophilic Bacterium with an Ancient Acetyl-CoA Pathway Dominates a Subsurface Ecosystem.</title>
        <authorList>
            <person name="Takami H."/>
            <person name="Noguchi H."/>
            <person name="Takaki Y."/>
            <person name="Uchiyama I."/>
            <person name="Toyoda A."/>
            <person name="Nishi S."/>
            <person name="Chee G.-J."/>
            <person name="Arai W."/>
            <person name="Nunoura T."/>
            <person name="Itoh T."/>
            <person name="Hattori M."/>
            <person name="Takai K."/>
        </authorList>
    </citation>
    <scope>NUCLEOTIDE SEQUENCE</scope>
</reference>
<dbReference type="PANTHER" id="PTHR34475:SF1">
    <property type="entry name" value="CYTOSKELETON PROTEIN RODZ"/>
    <property type="match status" value="1"/>
</dbReference>
<dbReference type="CDD" id="cd00093">
    <property type="entry name" value="HTH_XRE"/>
    <property type="match status" value="1"/>
</dbReference>
<dbReference type="Pfam" id="PF13464">
    <property type="entry name" value="RodZ_C"/>
    <property type="match status" value="1"/>
</dbReference>
<evidence type="ECO:0000259" key="3">
    <source>
        <dbReference type="PROSITE" id="PS50943"/>
    </source>
</evidence>
<feature type="region of interest" description="Disordered" evidence="1">
    <location>
        <begin position="162"/>
        <end position="252"/>
    </location>
</feature>
<dbReference type="SUPFAM" id="SSF47413">
    <property type="entry name" value="lambda repressor-like DNA-binding domains"/>
    <property type="match status" value="1"/>
</dbReference>
<dbReference type="Pfam" id="PF13413">
    <property type="entry name" value="HTH_25"/>
    <property type="match status" value="1"/>
</dbReference>
<dbReference type="InterPro" id="IPR025194">
    <property type="entry name" value="RodZ-like_C"/>
</dbReference>
<feature type="transmembrane region" description="Helical" evidence="2">
    <location>
        <begin position="113"/>
        <end position="133"/>
    </location>
</feature>
<feature type="compositionally biased region" description="Basic and acidic residues" evidence="1">
    <location>
        <begin position="181"/>
        <end position="193"/>
    </location>
</feature>
<evidence type="ECO:0000313" key="4">
    <source>
        <dbReference type="EMBL" id="BAL55400.1"/>
    </source>
</evidence>
<gene>
    <name evidence="4" type="ORF">HGMM_F27G12C10</name>
</gene>
<dbReference type="GO" id="GO:0003677">
    <property type="term" value="F:DNA binding"/>
    <property type="evidence" value="ECO:0007669"/>
    <property type="project" value="InterPro"/>
</dbReference>
<dbReference type="InterPro" id="IPR050400">
    <property type="entry name" value="Bact_Cytoskel_RodZ"/>
</dbReference>
<keyword evidence="2" id="KW-0472">Membrane</keyword>
<organism evidence="4">
    <name type="scientific">uncultured beta proteobacterium</name>
    <dbReference type="NCBI Taxonomy" id="86027"/>
    <lineage>
        <taxon>Bacteria</taxon>
        <taxon>Pseudomonadati</taxon>
        <taxon>Pseudomonadota</taxon>
        <taxon>Betaproteobacteria</taxon>
        <taxon>environmental samples</taxon>
    </lineage>
</organism>